<evidence type="ECO:0000256" key="2">
    <source>
        <dbReference type="ARBA" id="ARBA00022512"/>
    </source>
</evidence>
<feature type="domain" description="5'-Nucleotidase C-terminal" evidence="10">
    <location>
        <begin position="333"/>
        <end position="488"/>
    </location>
</feature>
<dbReference type="SUPFAM" id="SSF56300">
    <property type="entry name" value="Metallo-dependent phosphatases"/>
    <property type="match status" value="1"/>
</dbReference>
<evidence type="ECO:0000259" key="10">
    <source>
        <dbReference type="Pfam" id="PF02872"/>
    </source>
</evidence>
<dbReference type="InterPro" id="IPR036907">
    <property type="entry name" value="5'-Nucleotdase_C_sf"/>
</dbReference>
<dbReference type="NCBIfam" id="TIGR01167">
    <property type="entry name" value="LPXTG_anchor"/>
    <property type="match status" value="1"/>
</dbReference>
<proteinExistence type="inferred from homology"/>
<comment type="caution">
    <text evidence="11">The sequence shown here is derived from an EMBL/GenBank/DDBJ whole genome shotgun (WGS) entry which is preliminary data.</text>
</comment>
<evidence type="ECO:0000256" key="8">
    <source>
        <dbReference type="SAM" id="Phobius"/>
    </source>
</evidence>
<dbReference type="SUPFAM" id="SSF55816">
    <property type="entry name" value="5'-nucleotidase (syn. UDP-sugar hydrolase), C-terminal domain"/>
    <property type="match status" value="1"/>
</dbReference>
<reference evidence="11 12" key="1">
    <citation type="submission" date="2021-01" db="EMBL/GenBank/DDBJ databases">
        <title>Genomic Encyclopedia of Type Strains, Phase IV (KMG-IV): sequencing the most valuable type-strain genomes for metagenomic binning, comparative biology and taxonomic classification.</title>
        <authorList>
            <person name="Goeker M."/>
        </authorList>
    </citation>
    <scope>NUCLEOTIDE SEQUENCE [LARGE SCALE GENOMIC DNA]</scope>
    <source>
        <strain evidence="11 12">DSM 23711</strain>
    </source>
</reference>
<dbReference type="InterPro" id="IPR019931">
    <property type="entry name" value="LPXTG_anchor"/>
</dbReference>
<feature type="compositionally biased region" description="Low complexity" evidence="7">
    <location>
        <begin position="528"/>
        <end position="544"/>
    </location>
</feature>
<keyword evidence="4" id="KW-0732">Signal</keyword>
<keyword evidence="8" id="KW-0812">Transmembrane</keyword>
<dbReference type="EMBL" id="JAFBDR010000037">
    <property type="protein sequence ID" value="MBM7573568.1"/>
    <property type="molecule type" value="Genomic_DNA"/>
</dbReference>
<evidence type="ECO:0000256" key="7">
    <source>
        <dbReference type="SAM" id="MobiDB-lite"/>
    </source>
</evidence>
<comment type="subcellular location">
    <subcellularLocation>
        <location evidence="1">Secreted</location>
        <location evidence="1">Cell wall</location>
        <topology evidence="1">Peptidoglycan-anchor</topology>
    </subcellularLocation>
</comment>
<organism evidence="11 12">
    <name type="scientific">Aquibacillus albus</name>
    <dbReference type="NCBI Taxonomy" id="1168171"/>
    <lineage>
        <taxon>Bacteria</taxon>
        <taxon>Bacillati</taxon>
        <taxon>Bacillota</taxon>
        <taxon>Bacilli</taxon>
        <taxon>Bacillales</taxon>
        <taxon>Bacillaceae</taxon>
        <taxon>Aquibacillus</taxon>
    </lineage>
</organism>
<feature type="compositionally biased region" description="Acidic residues" evidence="7">
    <location>
        <begin position="572"/>
        <end position="584"/>
    </location>
</feature>
<keyword evidence="12" id="KW-1185">Reference proteome</keyword>
<dbReference type="Gene3D" id="3.60.21.10">
    <property type="match status" value="1"/>
</dbReference>
<dbReference type="EC" id="3.1.4.16" evidence="11"/>
<dbReference type="GO" id="GO:0008254">
    <property type="term" value="F:3'-nucleotidase activity"/>
    <property type="evidence" value="ECO:0007669"/>
    <property type="project" value="UniProtKB-EC"/>
</dbReference>
<keyword evidence="3" id="KW-0964">Secreted</keyword>
<dbReference type="PANTHER" id="PTHR11575">
    <property type="entry name" value="5'-NUCLEOTIDASE-RELATED"/>
    <property type="match status" value="1"/>
</dbReference>
<dbReference type="CDD" id="cd00845">
    <property type="entry name" value="MPP_UshA_N_like"/>
    <property type="match status" value="1"/>
</dbReference>
<gene>
    <name evidence="11" type="ORF">JOC48_004132</name>
</gene>
<feature type="domain" description="Gram-positive cocci surface proteins LPxTG" evidence="9">
    <location>
        <begin position="584"/>
        <end position="620"/>
    </location>
</feature>
<dbReference type="PANTHER" id="PTHR11575:SF24">
    <property type="entry name" value="5'-NUCLEOTIDASE"/>
    <property type="match status" value="1"/>
</dbReference>
<sequence>MKKGIVSIIVLLIALFTIMPIVGLAHEGEASSGSNQIPHHNKDEYPLDETTVTILHDTHLHGNFGGGAENIANYFGLINKIKQENPNAMMIANGDDLATSVLSSTFHGQHIIDAFNAGGIDANTFGNHDFDMGPDQLLTLVENSEFPWVTANVIDNRTNDTFGRENGVEPFIIKEINGVQVGITGLLTEDAAEITSMGENAQVIDAVEAMNAVIPEMEAAGADIIVVSSHLASTRAREVAAQVEGIDVMVGDHAAAANDSLELINDTLLGFIGDEFEFLGEINLQIENGEIVDYNFKRYALEEEVANGLEADATVQAIMDGYNTQLEAELDVVIGQTETELDVMKASQRKDETKIGNFIADAVKEDTGADIALINGGGIRAERIFPVGDLTKRDIMDALPFTNYVVVIEVTGDVVMEALENSVSQIEDGAGRFAQVSGIEYSFDLDQPVGSRIIDATINGQPIDESATYSLATVDFISTGGDGYSMFEGANYLLDANSGPLLSNLIIEAIESKGTINPQLDDRILEVTGQNDSDTTGDDSTSVGDETEDNSEGSDSVDENEGGASDVTDNGEVTDESSDSEEEGDKLPNTATNTINLLLIGATSLIAGVILFIINRRKKNLA</sequence>
<evidence type="ECO:0000313" key="12">
    <source>
        <dbReference type="Proteomes" id="UP001296943"/>
    </source>
</evidence>
<keyword evidence="2" id="KW-0134">Cell wall</keyword>
<keyword evidence="8" id="KW-0472">Membrane</keyword>
<evidence type="ECO:0000256" key="4">
    <source>
        <dbReference type="ARBA" id="ARBA00022729"/>
    </source>
</evidence>
<evidence type="ECO:0000259" key="9">
    <source>
        <dbReference type="Pfam" id="PF00746"/>
    </source>
</evidence>
<dbReference type="GO" id="GO:0008663">
    <property type="term" value="F:2',3'-cyclic-nucleotide 2'-phosphodiesterase activity"/>
    <property type="evidence" value="ECO:0007669"/>
    <property type="project" value="UniProtKB-EC"/>
</dbReference>
<accession>A0ABS2N633</accession>
<dbReference type="Pfam" id="PF00746">
    <property type="entry name" value="Gram_pos_anchor"/>
    <property type="match status" value="1"/>
</dbReference>
<evidence type="ECO:0000256" key="5">
    <source>
        <dbReference type="ARBA" id="ARBA00023088"/>
    </source>
</evidence>
<dbReference type="InterPro" id="IPR008334">
    <property type="entry name" value="5'-Nucleotdase_C"/>
</dbReference>
<dbReference type="Proteomes" id="UP001296943">
    <property type="component" value="Unassembled WGS sequence"/>
</dbReference>
<protein>
    <submittedName>
        <fullName evidence="11">2',3'-cyclic-nucleotide 2'-phosphodiesterase/3'-nucleotidase</fullName>
        <ecNumber evidence="11">3.1.3.6</ecNumber>
        <ecNumber evidence="11">3.1.4.16</ecNumber>
    </submittedName>
</protein>
<dbReference type="Gene3D" id="3.90.780.10">
    <property type="entry name" value="5'-Nucleotidase, C-terminal domain"/>
    <property type="match status" value="1"/>
</dbReference>
<keyword evidence="6" id="KW-0547">Nucleotide-binding</keyword>
<dbReference type="Pfam" id="PF02872">
    <property type="entry name" value="5_nucleotid_C"/>
    <property type="match status" value="1"/>
</dbReference>
<evidence type="ECO:0000313" key="11">
    <source>
        <dbReference type="EMBL" id="MBM7573568.1"/>
    </source>
</evidence>
<name>A0ABS2N633_9BACI</name>
<dbReference type="InterPro" id="IPR029052">
    <property type="entry name" value="Metallo-depent_PP-like"/>
</dbReference>
<keyword evidence="5" id="KW-0572">Peptidoglycan-anchor</keyword>
<feature type="transmembrane region" description="Helical" evidence="8">
    <location>
        <begin position="595"/>
        <end position="614"/>
    </location>
</feature>
<feature type="region of interest" description="Disordered" evidence="7">
    <location>
        <begin position="527"/>
        <end position="589"/>
    </location>
</feature>
<dbReference type="EC" id="3.1.3.6" evidence="11"/>
<dbReference type="RefSeq" id="WP_204502206.1">
    <property type="nucleotide sequence ID" value="NZ_JAFBDR010000037.1"/>
</dbReference>
<keyword evidence="6 11" id="KW-0378">Hydrolase</keyword>
<comment type="similarity">
    <text evidence="6">Belongs to the 5'-nucleotidase family.</text>
</comment>
<evidence type="ECO:0000256" key="6">
    <source>
        <dbReference type="RuleBase" id="RU362119"/>
    </source>
</evidence>
<evidence type="ECO:0000256" key="1">
    <source>
        <dbReference type="ARBA" id="ARBA00004168"/>
    </source>
</evidence>
<evidence type="ECO:0000256" key="3">
    <source>
        <dbReference type="ARBA" id="ARBA00022525"/>
    </source>
</evidence>
<dbReference type="PRINTS" id="PR01607">
    <property type="entry name" value="APYRASEFAMLY"/>
</dbReference>
<feature type="compositionally biased region" description="Acidic residues" evidence="7">
    <location>
        <begin position="545"/>
        <end position="561"/>
    </location>
</feature>
<dbReference type="InterPro" id="IPR006179">
    <property type="entry name" value="5_nucleotidase/apyrase"/>
</dbReference>
<keyword evidence="8" id="KW-1133">Transmembrane helix</keyword>